<evidence type="ECO:0000256" key="4">
    <source>
        <dbReference type="ARBA" id="ARBA00023125"/>
    </source>
</evidence>
<dbReference type="PANTHER" id="PTHR13392">
    <property type="entry name" value="ATAXIN 1"/>
    <property type="match status" value="1"/>
</dbReference>
<accession>A0ABN8HUA5</accession>
<dbReference type="InterPro" id="IPR043404">
    <property type="entry name" value="ATAXIN1-like"/>
</dbReference>
<dbReference type="SMART" id="SM00536">
    <property type="entry name" value="AXH"/>
    <property type="match status" value="1"/>
</dbReference>
<evidence type="ECO:0000313" key="9">
    <source>
        <dbReference type="EMBL" id="CAH2039489.1"/>
    </source>
</evidence>
<evidence type="ECO:0000256" key="7">
    <source>
        <dbReference type="SAM" id="MobiDB-lite"/>
    </source>
</evidence>
<dbReference type="InterPro" id="IPR003652">
    <property type="entry name" value="Ataxin_AXH_dom"/>
</dbReference>
<proteinExistence type="predicted"/>
<reference evidence="9" key="1">
    <citation type="submission" date="2022-03" db="EMBL/GenBank/DDBJ databases">
        <authorList>
            <person name="Martin H S."/>
        </authorList>
    </citation>
    <scope>NUCLEOTIDE SEQUENCE</scope>
</reference>
<dbReference type="SUPFAM" id="SSF102031">
    <property type="entry name" value="AXH domain"/>
    <property type="match status" value="1"/>
</dbReference>
<evidence type="ECO:0000313" key="10">
    <source>
        <dbReference type="Proteomes" id="UP000837857"/>
    </source>
</evidence>
<evidence type="ECO:0000256" key="1">
    <source>
        <dbReference type="ARBA" id="ARBA00004123"/>
    </source>
</evidence>
<evidence type="ECO:0000256" key="5">
    <source>
        <dbReference type="ARBA" id="ARBA00023163"/>
    </source>
</evidence>
<feature type="non-terminal residue" evidence="9">
    <location>
        <position position="1"/>
    </location>
</feature>
<evidence type="ECO:0000256" key="3">
    <source>
        <dbReference type="ARBA" id="ARBA00023015"/>
    </source>
</evidence>
<dbReference type="EMBL" id="OW152823">
    <property type="protein sequence ID" value="CAH2039489.1"/>
    <property type="molecule type" value="Genomic_DNA"/>
</dbReference>
<keyword evidence="2" id="KW-0678">Repressor</keyword>
<evidence type="ECO:0000256" key="6">
    <source>
        <dbReference type="ARBA" id="ARBA00023242"/>
    </source>
</evidence>
<feature type="compositionally biased region" description="Pro residues" evidence="7">
    <location>
        <begin position="96"/>
        <end position="105"/>
    </location>
</feature>
<keyword evidence="6" id="KW-0539">Nucleus</keyword>
<dbReference type="PROSITE" id="PS51148">
    <property type="entry name" value="AXH"/>
    <property type="match status" value="1"/>
</dbReference>
<feature type="domain" description="AXH" evidence="8">
    <location>
        <begin position="123"/>
        <end position="252"/>
    </location>
</feature>
<dbReference type="PANTHER" id="PTHR13392:SF13">
    <property type="entry name" value="AXH DOMAIN-CONTAINING PROTEIN"/>
    <property type="match status" value="1"/>
</dbReference>
<keyword evidence="4" id="KW-0238">DNA-binding</keyword>
<comment type="subcellular location">
    <subcellularLocation>
        <location evidence="1">Nucleus</location>
    </subcellularLocation>
</comment>
<feature type="compositionally biased region" description="Pro residues" evidence="7">
    <location>
        <begin position="36"/>
        <end position="45"/>
    </location>
</feature>
<dbReference type="Gene3D" id="2.170.16.10">
    <property type="entry name" value="Hedgehog/Intein (Hint) domain"/>
    <property type="match status" value="1"/>
</dbReference>
<dbReference type="Pfam" id="PF08517">
    <property type="entry name" value="AXH"/>
    <property type="match status" value="1"/>
</dbReference>
<feature type="region of interest" description="Disordered" evidence="7">
    <location>
        <begin position="83"/>
        <end position="128"/>
    </location>
</feature>
<gene>
    <name evidence="9" type="ORF">IPOD504_LOCUS1709</name>
</gene>
<keyword evidence="5" id="KW-0804">Transcription</keyword>
<dbReference type="InterPro" id="IPR036096">
    <property type="entry name" value="Ataxin_AXH_dom_sf"/>
</dbReference>
<feature type="region of interest" description="Disordered" evidence="7">
    <location>
        <begin position="33"/>
        <end position="60"/>
    </location>
</feature>
<evidence type="ECO:0000259" key="8">
    <source>
        <dbReference type="PROSITE" id="PS51148"/>
    </source>
</evidence>
<dbReference type="Proteomes" id="UP000837857">
    <property type="component" value="Chromosome 11"/>
</dbReference>
<evidence type="ECO:0000256" key="2">
    <source>
        <dbReference type="ARBA" id="ARBA00022491"/>
    </source>
</evidence>
<keyword evidence="3" id="KW-0805">Transcription regulation</keyword>
<sequence>MISASHPGEALAQLQLGHLGHLYPAPPAAAMTPEFLAPPPRPYPRYPARRPREPSAQPPFYAPFLPHAPYAYLYGARPQPPAAYPLRPRSSSGFVPPAPAPPAPLDLPASTTAPAPPSIEDGAMSPERGTPAPYFYRGAMIRLEDGSLRRVEEMRTEDFVSSASRSNDLALTKCTLLRLDERGDQLALTLTYDRNRTQVELDWTVDRPFFVYGRGWASCKPERTLARYGLRVQRLQVGDVCVSLVARNHAAAANAGVVASSTTSGHCVTSSMGLTSGMGVTSGIGVSSGMGGTSGMGVSSSMCATSNAVTSSVGSCLPAPAPPQTHPENLSVKEDSRKRRWSASDANEEDRPLLKKR</sequence>
<protein>
    <recommendedName>
        <fullName evidence="8">AXH domain-containing protein</fullName>
    </recommendedName>
</protein>
<name>A0ABN8HUA5_9NEOP</name>
<feature type="region of interest" description="Disordered" evidence="7">
    <location>
        <begin position="314"/>
        <end position="357"/>
    </location>
</feature>
<keyword evidence="10" id="KW-1185">Reference proteome</keyword>
<organism evidence="9 10">
    <name type="scientific">Iphiclides podalirius</name>
    <name type="common">scarce swallowtail</name>
    <dbReference type="NCBI Taxonomy" id="110791"/>
    <lineage>
        <taxon>Eukaryota</taxon>
        <taxon>Metazoa</taxon>
        <taxon>Ecdysozoa</taxon>
        <taxon>Arthropoda</taxon>
        <taxon>Hexapoda</taxon>
        <taxon>Insecta</taxon>
        <taxon>Pterygota</taxon>
        <taxon>Neoptera</taxon>
        <taxon>Endopterygota</taxon>
        <taxon>Lepidoptera</taxon>
        <taxon>Glossata</taxon>
        <taxon>Ditrysia</taxon>
        <taxon>Papilionoidea</taxon>
        <taxon>Papilionidae</taxon>
        <taxon>Papilioninae</taxon>
        <taxon>Iphiclides</taxon>
    </lineage>
</organism>